<dbReference type="RefSeq" id="WP_338267698.1">
    <property type="nucleotide sequence ID" value="NZ_AP027271.1"/>
</dbReference>
<organism evidence="2 3">
    <name type="scientific">Marinomonas pontica</name>
    <dbReference type="NCBI Taxonomy" id="264739"/>
    <lineage>
        <taxon>Bacteria</taxon>
        <taxon>Pseudomonadati</taxon>
        <taxon>Pseudomonadota</taxon>
        <taxon>Gammaproteobacteria</taxon>
        <taxon>Oceanospirillales</taxon>
        <taxon>Oceanospirillaceae</taxon>
        <taxon>Marinomonas</taxon>
    </lineage>
</organism>
<dbReference type="Gene3D" id="1.10.10.60">
    <property type="entry name" value="Homeodomain-like"/>
    <property type="match status" value="1"/>
</dbReference>
<dbReference type="PROSITE" id="PS01124">
    <property type="entry name" value="HTH_ARAC_FAMILY_2"/>
    <property type="match status" value="1"/>
</dbReference>
<feature type="domain" description="HTH araC/xylS-type" evidence="1">
    <location>
        <begin position="197"/>
        <end position="294"/>
    </location>
</feature>
<dbReference type="Proteomes" id="UP001307608">
    <property type="component" value="Chromosome"/>
</dbReference>
<evidence type="ECO:0000313" key="2">
    <source>
        <dbReference type="EMBL" id="BDX03301.1"/>
    </source>
</evidence>
<reference evidence="2 3" key="1">
    <citation type="submission" date="2023-01" db="EMBL/GenBank/DDBJ databases">
        <title>Complete genome sequence of Marinomonas pontica strain 200518_36.</title>
        <authorList>
            <person name="Ueki S."/>
            <person name="Gajardo G."/>
            <person name="Maruyama F."/>
        </authorList>
    </citation>
    <scope>NUCLEOTIDE SEQUENCE [LARGE SCALE GENOMIC DNA]</scope>
    <source>
        <strain evidence="2 3">200518_36</strain>
    </source>
</reference>
<dbReference type="PANTHER" id="PTHR47893:SF1">
    <property type="entry name" value="REGULATORY PROTEIN PCHR"/>
    <property type="match status" value="1"/>
</dbReference>
<accession>A0ABN6WMU3</accession>
<dbReference type="PANTHER" id="PTHR47893">
    <property type="entry name" value="REGULATORY PROTEIN PCHR"/>
    <property type="match status" value="1"/>
</dbReference>
<keyword evidence="3" id="KW-1185">Reference proteome</keyword>
<proteinExistence type="predicted"/>
<evidence type="ECO:0000313" key="3">
    <source>
        <dbReference type="Proteomes" id="UP001307608"/>
    </source>
</evidence>
<dbReference type="SMART" id="SM00342">
    <property type="entry name" value="HTH_ARAC"/>
    <property type="match status" value="1"/>
</dbReference>
<dbReference type="InterPro" id="IPR053142">
    <property type="entry name" value="PchR_regulatory_protein"/>
</dbReference>
<protein>
    <recommendedName>
        <fullName evidence="1">HTH araC/xylS-type domain-containing protein</fullName>
    </recommendedName>
</protein>
<name>A0ABN6WMU3_9GAMM</name>
<dbReference type="InterPro" id="IPR018060">
    <property type="entry name" value="HTH_AraC"/>
</dbReference>
<evidence type="ECO:0000259" key="1">
    <source>
        <dbReference type="PROSITE" id="PS01124"/>
    </source>
</evidence>
<gene>
    <name evidence="2" type="ORF">MACH16_20490</name>
</gene>
<sequence>MQIDMQNVYDHTGNISEQAMPWLSGHKQHLALLPHLHLLNQHLSSKKAVSVSETAQSGLYFSFLGTGAINTVEDINEIQIAYQAKTVSGEFTLEKDQQLSLLQAHISPSLLASILGETEQHIIQHFMNMQEKLANDSGVISLPLTYKNRLMIKPVLQHRGHSISLAGHVYSLIFTLIEQLQMLSHLSHCEDCQSKLFNAQNLLETPELDTLNIEHLAHQVGLNTEALTIGFHHLTGQPIEHYFVHSRIHSAAAKLRQNPKEKNHIVAQSGFSEDQFEAAFRKHFGVGSHQYGQIH</sequence>
<dbReference type="EMBL" id="AP027271">
    <property type="protein sequence ID" value="BDX03301.1"/>
    <property type="molecule type" value="Genomic_DNA"/>
</dbReference>